<comment type="similarity">
    <text evidence="3">Belongs to the CheD family.</text>
</comment>
<evidence type="ECO:0000256" key="3">
    <source>
        <dbReference type="HAMAP-Rule" id="MF_01440"/>
    </source>
</evidence>
<protein>
    <recommendedName>
        <fullName evidence="3">Probable chemoreceptor glutamine deamidase CheD</fullName>
        <ecNumber evidence="3">3.5.1.44</ecNumber>
    </recommendedName>
</protein>
<evidence type="ECO:0000313" key="5">
    <source>
        <dbReference type="Proteomes" id="UP000050833"/>
    </source>
</evidence>
<sequence length="167" mass="18110">MAQKIVEIADLKTGGKNDELVTYALGSCVGICMYDEGLHIGGLLHAMLPDAYAGSMEHMDGRRDMCPERYVNTGIERLYKTLCVRGADSGNLKVKIIGGANMFSFDFSDKNMDIGTQNVIQSKRILSEMGIPVVAQMTGGTVGRTIKFYPGDARVEISATDGTKHII</sequence>
<keyword evidence="1 3" id="KW-0145">Chemotaxis</keyword>
<dbReference type="EC" id="3.5.1.44" evidence="3"/>
<dbReference type="AlphaFoldDB" id="A0AAW3JVA9"/>
<gene>
    <name evidence="3" type="primary">cheD</name>
    <name evidence="4" type="ORF">APZ18_01860</name>
</gene>
<dbReference type="Pfam" id="PF03975">
    <property type="entry name" value="CheD"/>
    <property type="match status" value="1"/>
</dbReference>
<evidence type="ECO:0000256" key="2">
    <source>
        <dbReference type="ARBA" id="ARBA00022801"/>
    </source>
</evidence>
<comment type="caution">
    <text evidence="4">The sequence shown here is derived from an EMBL/GenBank/DDBJ whole genome shotgun (WGS) entry which is preliminary data.</text>
</comment>
<dbReference type="PANTHER" id="PTHR35147:SF1">
    <property type="entry name" value="CHEMORECEPTOR GLUTAMINE DEAMIDASE CHED-RELATED"/>
    <property type="match status" value="1"/>
</dbReference>
<accession>A0AAW3JVA9</accession>
<dbReference type="RefSeq" id="WP_055941117.1">
    <property type="nucleotide sequence ID" value="NZ_JAQDCV010000013.1"/>
</dbReference>
<dbReference type="InterPro" id="IPR038592">
    <property type="entry name" value="CheD-like_sf"/>
</dbReference>
<dbReference type="Proteomes" id="UP000050833">
    <property type="component" value="Unassembled WGS sequence"/>
</dbReference>
<evidence type="ECO:0000313" key="4">
    <source>
        <dbReference type="EMBL" id="KQC85968.1"/>
    </source>
</evidence>
<dbReference type="SUPFAM" id="SSF64438">
    <property type="entry name" value="CNF1/YfiH-like putative cysteine hydrolases"/>
    <property type="match status" value="1"/>
</dbReference>
<comment type="catalytic activity">
    <reaction evidence="3">
        <text>L-glutaminyl-[protein] + H2O = L-glutamyl-[protein] + NH4(+)</text>
        <dbReference type="Rhea" id="RHEA:16441"/>
        <dbReference type="Rhea" id="RHEA-COMP:10207"/>
        <dbReference type="Rhea" id="RHEA-COMP:10208"/>
        <dbReference type="ChEBI" id="CHEBI:15377"/>
        <dbReference type="ChEBI" id="CHEBI:28938"/>
        <dbReference type="ChEBI" id="CHEBI:29973"/>
        <dbReference type="ChEBI" id="CHEBI:30011"/>
        <dbReference type="EC" id="3.5.1.44"/>
    </reaction>
</comment>
<keyword evidence="2 3" id="KW-0378">Hydrolase</keyword>
<keyword evidence="5" id="KW-1185">Reference proteome</keyword>
<dbReference type="InterPro" id="IPR011324">
    <property type="entry name" value="Cytotoxic_necrot_fac-like_cat"/>
</dbReference>
<reference evidence="4 5" key="1">
    <citation type="submission" date="2015-10" db="EMBL/GenBank/DDBJ databases">
        <title>Butyribacter intestini gen. nov., sp. nov., a butyric acid-producing bacterium of the family Lachnospiraceae isolated from the human faeces.</title>
        <authorList>
            <person name="Zou Y."/>
            <person name="Xue W."/>
            <person name="Luo G."/>
            <person name="Lv M."/>
        </authorList>
    </citation>
    <scope>NUCLEOTIDE SEQUENCE [LARGE SCALE GENOMIC DNA]</scope>
    <source>
        <strain evidence="4 5">TF01-11</strain>
    </source>
</reference>
<dbReference type="GO" id="GO:0050568">
    <property type="term" value="F:protein-glutamine glutaminase activity"/>
    <property type="evidence" value="ECO:0007669"/>
    <property type="project" value="UniProtKB-UniRule"/>
</dbReference>
<dbReference type="GO" id="GO:0006935">
    <property type="term" value="P:chemotaxis"/>
    <property type="evidence" value="ECO:0007669"/>
    <property type="project" value="UniProtKB-UniRule"/>
</dbReference>
<dbReference type="EMBL" id="LLKB01000001">
    <property type="protein sequence ID" value="KQC85968.1"/>
    <property type="molecule type" value="Genomic_DNA"/>
</dbReference>
<evidence type="ECO:0000256" key="1">
    <source>
        <dbReference type="ARBA" id="ARBA00022500"/>
    </source>
</evidence>
<comment type="function">
    <text evidence="3">Probably deamidates glutamine residues to glutamate on methyl-accepting chemotaxis receptors (MCPs), playing an important role in chemotaxis.</text>
</comment>
<dbReference type="PANTHER" id="PTHR35147">
    <property type="entry name" value="CHEMORECEPTOR GLUTAMINE DEAMIDASE CHED-RELATED"/>
    <property type="match status" value="1"/>
</dbReference>
<organism evidence="4 5">
    <name type="scientific">Butyribacter intestini</name>
    <dbReference type="NCBI Taxonomy" id="1703332"/>
    <lineage>
        <taxon>Bacteria</taxon>
        <taxon>Bacillati</taxon>
        <taxon>Bacillota</taxon>
        <taxon>Clostridia</taxon>
        <taxon>Lachnospirales</taxon>
        <taxon>Lachnospiraceae</taxon>
        <taxon>Butyribacter</taxon>
    </lineage>
</organism>
<dbReference type="Gene3D" id="3.30.1330.200">
    <property type="match status" value="1"/>
</dbReference>
<name>A0AAW3JVA9_9FIRM</name>
<dbReference type="HAMAP" id="MF_01440">
    <property type="entry name" value="CheD"/>
    <property type="match status" value="1"/>
</dbReference>
<dbReference type="CDD" id="cd16352">
    <property type="entry name" value="CheD"/>
    <property type="match status" value="1"/>
</dbReference>
<dbReference type="InterPro" id="IPR005659">
    <property type="entry name" value="Chemorcpt_Glu_NH3ase_CheD"/>
</dbReference>
<proteinExistence type="inferred from homology"/>